<organism evidence="2 3">
    <name type="scientific">Cerrena zonata</name>
    <dbReference type="NCBI Taxonomy" id="2478898"/>
    <lineage>
        <taxon>Eukaryota</taxon>
        <taxon>Fungi</taxon>
        <taxon>Dikarya</taxon>
        <taxon>Basidiomycota</taxon>
        <taxon>Agaricomycotina</taxon>
        <taxon>Agaricomycetes</taxon>
        <taxon>Polyporales</taxon>
        <taxon>Cerrenaceae</taxon>
        <taxon>Cerrena</taxon>
    </lineage>
</organism>
<comment type="caution">
    <text evidence="2">The sequence shown here is derived from an EMBL/GenBank/DDBJ whole genome shotgun (WGS) entry which is preliminary data.</text>
</comment>
<feature type="region of interest" description="Disordered" evidence="1">
    <location>
        <begin position="1"/>
        <end position="20"/>
    </location>
</feature>
<sequence>MDQAELGVGRPTNVSRRTKRVVSPGGKALQIAEMLPPPPKKRKAAVLTPDNAENVIRNAFDLTMFSKSLARQPEAMQDLEALIRLMTQCVVDQTIVPFSSVSRRHLRLLGLDVTYRMTLHPDLVRKANQENSPSNCTLQADTINSMQKHFNVSKEAGCRCIIDQYLLAAVVYAQEQIDTDKSLQSFLRMTYKIMDPHISVFTELPVPHTTITCDNGNVSYTFHGVLDYAIGFIEAADILSLGRGSIGLDAHEALSGIVEAKSLTEMQDAVPQIITQVLTILVLTEKKSFTGALTNGALWRFFTAYNKDSDIKIYMSPEFAGQSDNGVIIELLKDMILHPISPMVSTNFDDKVEYK</sequence>
<evidence type="ECO:0000313" key="2">
    <source>
        <dbReference type="EMBL" id="KAK7678525.1"/>
    </source>
</evidence>
<dbReference type="EMBL" id="JASBNA010000070">
    <property type="protein sequence ID" value="KAK7678525.1"/>
    <property type="molecule type" value="Genomic_DNA"/>
</dbReference>
<evidence type="ECO:0000256" key="1">
    <source>
        <dbReference type="SAM" id="MobiDB-lite"/>
    </source>
</evidence>
<dbReference type="Proteomes" id="UP001385951">
    <property type="component" value="Unassembled WGS sequence"/>
</dbReference>
<protein>
    <submittedName>
        <fullName evidence="2">Uncharacterized protein</fullName>
    </submittedName>
</protein>
<proteinExistence type="predicted"/>
<name>A0AAW0FB13_9APHY</name>
<keyword evidence="3" id="KW-1185">Reference proteome</keyword>
<accession>A0AAW0FB13</accession>
<reference evidence="2 3" key="1">
    <citation type="submission" date="2022-09" db="EMBL/GenBank/DDBJ databases">
        <authorList>
            <person name="Palmer J.M."/>
        </authorList>
    </citation>
    <scope>NUCLEOTIDE SEQUENCE [LARGE SCALE GENOMIC DNA]</scope>
    <source>
        <strain evidence="2 3">DSM 7382</strain>
    </source>
</reference>
<gene>
    <name evidence="2" type="ORF">QCA50_018397</name>
</gene>
<dbReference type="AlphaFoldDB" id="A0AAW0FB13"/>
<evidence type="ECO:0000313" key="3">
    <source>
        <dbReference type="Proteomes" id="UP001385951"/>
    </source>
</evidence>